<reference evidence="7" key="1">
    <citation type="submission" date="2022-05" db="EMBL/GenBank/DDBJ databases">
        <authorList>
            <person name="Sun H.-N."/>
        </authorList>
    </citation>
    <scope>NUCLEOTIDE SEQUENCE</scope>
    <source>
        <strain evidence="7">HB14</strain>
    </source>
</reference>
<evidence type="ECO:0000256" key="1">
    <source>
        <dbReference type="ARBA" id="ARBA00012386"/>
    </source>
</evidence>
<name>A0A9X2KTA0_9GAMM</name>
<dbReference type="RefSeq" id="WP_253967983.1">
    <property type="nucleotide sequence ID" value="NZ_JAMFTH010000002.1"/>
</dbReference>
<evidence type="ECO:0000313" key="7">
    <source>
        <dbReference type="EMBL" id="MCP8899696.1"/>
    </source>
</evidence>
<gene>
    <name evidence="7" type="ORF">M6D89_10325</name>
</gene>
<evidence type="ECO:0000313" key="8">
    <source>
        <dbReference type="Proteomes" id="UP001139319"/>
    </source>
</evidence>
<evidence type="ECO:0000256" key="3">
    <source>
        <dbReference type="ARBA" id="ARBA00022691"/>
    </source>
</evidence>
<keyword evidence="2" id="KW-0808">Transferase</keyword>
<dbReference type="GO" id="GO:0016432">
    <property type="term" value="F:tRNA-uridine aminocarboxypropyltransferase activity"/>
    <property type="evidence" value="ECO:0007669"/>
    <property type="project" value="UniProtKB-EC"/>
</dbReference>
<comment type="similarity">
    <text evidence="5">Belongs to the TDD superfamily. DTWD2 family.</text>
</comment>
<keyword evidence="4" id="KW-0819">tRNA processing</keyword>
<dbReference type="PANTHER" id="PTHR21392">
    <property type="entry name" value="TRNA-URIDINE AMINOCARBOXYPROPYLTRANSFERASE 2"/>
    <property type="match status" value="1"/>
</dbReference>
<evidence type="ECO:0000256" key="2">
    <source>
        <dbReference type="ARBA" id="ARBA00022679"/>
    </source>
</evidence>
<dbReference type="AlphaFoldDB" id="A0A9X2KTA0"/>
<dbReference type="GO" id="GO:0008033">
    <property type="term" value="P:tRNA processing"/>
    <property type="evidence" value="ECO:0007669"/>
    <property type="project" value="UniProtKB-KW"/>
</dbReference>
<comment type="caution">
    <text evidence="7">The sequence shown here is derived from an EMBL/GenBank/DDBJ whole genome shotgun (WGS) entry which is preliminary data.</text>
</comment>
<reference evidence="7" key="2">
    <citation type="submission" date="2023-01" db="EMBL/GenBank/DDBJ databases">
        <title>Gilvimarinus xylanilyticus HB14 isolated from Caulerpa lentillifera aquaculture base in Hainan, China.</title>
        <authorList>
            <person name="Zhang Y.-J."/>
        </authorList>
    </citation>
    <scope>NUCLEOTIDE SEQUENCE</scope>
    <source>
        <strain evidence="7">HB14</strain>
    </source>
</reference>
<organism evidence="7 8">
    <name type="scientific">Gilvimarinus xylanilyticus</name>
    <dbReference type="NCBI Taxonomy" id="2944139"/>
    <lineage>
        <taxon>Bacteria</taxon>
        <taxon>Pseudomonadati</taxon>
        <taxon>Pseudomonadota</taxon>
        <taxon>Gammaproteobacteria</taxon>
        <taxon>Cellvibrionales</taxon>
        <taxon>Cellvibrionaceae</taxon>
        <taxon>Gilvimarinus</taxon>
    </lineage>
</organism>
<protein>
    <recommendedName>
        <fullName evidence="1">tRNA-uridine aminocarboxypropyltransferase</fullName>
        <ecNumber evidence="1">2.5.1.25</ecNumber>
    </recommendedName>
</protein>
<keyword evidence="3" id="KW-0949">S-adenosyl-L-methionine</keyword>
<evidence type="ECO:0000256" key="5">
    <source>
        <dbReference type="ARBA" id="ARBA00034489"/>
    </source>
</evidence>
<dbReference type="InterPro" id="IPR039262">
    <property type="entry name" value="DTWD2/TAPT"/>
</dbReference>
<dbReference type="PANTHER" id="PTHR21392:SF0">
    <property type="entry name" value="TRNA-URIDINE AMINOCARBOXYPROPYLTRANSFERASE 2"/>
    <property type="match status" value="1"/>
</dbReference>
<dbReference type="Pfam" id="PF03942">
    <property type="entry name" value="DTW"/>
    <property type="match status" value="1"/>
</dbReference>
<proteinExistence type="inferred from homology"/>
<evidence type="ECO:0000259" key="6">
    <source>
        <dbReference type="SMART" id="SM01144"/>
    </source>
</evidence>
<dbReference type="Proteomes" id="UP001139319">
    <property type="component" value="Unassembled WGS sequence"/>
</dbReference>
<evidence type="ECO:0000256" key="4">
    <source>
        <dbReference type="ARBA" id="ARBA00022694"/>
    </source>
</evidence>
<dbReference type="InterPro" id="IPR005636">
    <property type="entry name" value="DTW"/>
</dbReference>
<dbReference type="EMBL" id="JAMFTH010000002">
    <property type="protein sequence ID" value="MCP8899696.1"/>
    <property type="molecule type" value="Genomic_DNA"/>
</dbReference>
<dbReference type="EC" id="2.5.1.25" evidence="1"/>
<dbReference type="SMART" id="SM01144">
    <property type="entry name" value="DTW"/>
    <property type="match status" value="1"/>
</dbReference>
<sequence length="155" mass="17240">MFITLLTHSEELKKNTNTGRLVAEYASTFDVDCARVIWQRKVPDPQLLERLRNKTSALLYPAKNAKELNAAFSPEHWVLIDSTWQQARKIYNHSPYLHPLPHINLSSNEGSVFSLRRNQVPGGLCTSESVAAIAATNGMGGFARCLADALEAMQS</sequence>
<feature type="domain" description="DTW" evidence="6">
    <location>
        <begin position="1"/>
        <end position="155"/>
    </location>
</feature>
<keyword evidence="8" id="KW-1185">Reference proteome</keyword>
<accession>A0A9X2KTA0</accession>